<evidence type="ECO:0000313" key="9">
    <source>
        <dbReference type="EMBL" id="EAY28452.1"/>
    </source>
</evidence>
<sequence>MLKNYLKISLRNLSRHKIYTFINIAGLSIGMACALLLYLYINDELSFDRYHEKADRIYRVSTWFKLEGKAPQYFASSSERLAPVLPKEFPNEVAQSVRLFRGTEKKPIRYKDKKLYLNGIHYADSNYFKVFSHKLIKGDPNKVLTQPNSIVLTKTVAKQFFGRAGNAIGKVIKVFDNQSNKVTGVMEDLPKNSHLRFPALVSYATIYDPKDVNRWGSANYYTYVLLKPKAKIESFRKNVQTVFTKYMVKDFKHFKATAGFRVDPLVDIHLSEFAYEDDETIKGNKAYLYILAAVAIFMLLIAAINYMNLATARSAGRAKEVGIRKVVGSYRSQLILQFLLESVLLTLISLVISITLVELSLPYFNYVSGKQLVVEYSDPSVFGLLTLIMLLVGLISGSYPAFFLSSFHPVRVLKGKYVSSRNAAFLRRGLVIFQFSISITMIIGTWIVYNQLQFIRNKDLGFNKERVVVIRTFGDTTNLQRNALIRKDLIKHQGVKEVAFTSNVPGQDGGSGTDAFPVENAQGKMRITLAHVLAVGYDYLDMMGIEMKKGRFYSRAITTDTSKALVVNEAFIKKMGWKKALGKKVYLRTDSLGKLVKGYDAKIVGVVKNFHLTSLHKKIQPLALRLISPRKQGHMGYLLVRLKSGGVGKTLDFIKKTWNKYEKKYAYESYFLDKKFNKQYQADEVRGQIFMAFSGITIFIACLGLLGLASFTAEQRVKEIGIRKVLGASIPSILRLMSFDFLRLVVWASLFGGIFGAWMMHGWLQNFAYHLPIYKHWFVFIFSALLALLIALLTVSVQVFKVSQVNPIEVLKDE</sequence>
<keyword evidence="4 6" id="KW-1133">Transmembrane helix</keyword>
<dbReference type="PROSITE" id="PS51257">
    <property type="entry name" value="PROKAR_LIPOPROTEIN"/>
    <property type="match status" value="1"/>
</dbReference>
<reference evidence="9 10" key="1">
    <citation type="submission" date="2007-01" db="EMBL/GenBank/DDBJ databases">
        <authorList>
            <person name="Haygood M."/>
            <person name="Podell S."/>
            <person name="Anderson C."/>
            <person name="Hopkinson B."/>
            <person name="Roe K."/>
            <person name="Barbeau K."/>
            <person name="Gaasterland T."/>
            <person name="Ferriera S."/>
            <person name="Johnson J."/>
            <person name="Kravitz S."/>
            <person name="Beeson K."/>
            <person name="Sutton G."/>
            <person name="Rogers Y.-H."/>
            <person name="Friedman R."/>
            <person name="Frazier M."/>
            <person name="Venter J.C."/>
        </authorList>
    </citation>
    <scope>NUCLEOTIDE SEQUENCE [LARGE SCALE GENOMIC DNA]</scope>
    <source>
        <strain evidence="9 10">ATCC 23134</strain>
    </source>
</reference>
<dbReference type="OrthoDB" id="5933722at2"/>
<dbReference type="Proteomes" id="UP000004095">
    <property type="component" value="Unassembled WGS sequence"/>
</dbReference>
<dbReference type="RefSeq" id="WP_002698192.1">
    <property type="nucleotide sequence ID" value="NZ_AAWS01000016.1"/>
</dbReference>
<feature type="domain" description="ABC3 transporter permease C-terminal" evidence="7">
    <location>
        <begin position="293"/>
        <end position="407"/>
    </location>
</feature>
<organism evidence="9 10">
    <name type="scientific">Microscilla marina ATCC 23134</name>
    <dbReference type="NCBI Taxonomy" id="313606"/>
    <lineage>
        <taxon>Bacteria</taxon>
        <taxon>Pseudomonadati</taxon>
        <taxon>Bacteroidota</taxon>
        <taxon>Cytophagia</taxon>
        <taxon>Cytophagales</taxon>
        <taxon>Microscillaceae</taxon>
        <taxon>Microscilla</taxon>
    </lineage>
</organism>
<evidence type="ECO:0000256" key="6">
    <source>
        <dbReference type="SAM" id="Phobius"/>
    </source>
</evidence>
<dbReference type="EMBL" id="AAWS01000016">
    <property type="protein sequence ID" value="EAY28452.1"/>
    <property type="molecule type" value="Genomic_DNA"/>
</dbReference>
<evidence type="ECO:0000256" key="4">
    <source>
        <dbReference type="ARBA" id="ARBA00022989"/>
    </source>
</evidence>
<dbReference type="eggNOG" id="COG0577">
    <property type="taxonomic scope" value="Bacteria"/>
</dbReference>
<evidence type="ECO:0000256" key="1">
    <source>
        <dbReference type="ARBA" id="ARBA00004651"/>
    </source>
</evidence>
<evidence type="ECO:0000313" key="10">
    <source>
        <dbReference type="Proteomes" id="UP000004095"/>
    </source>
</evidence>
<keyword evidence="10" id="KW-1185">Reference proteome</keyword>
<dbReference type="Pfam" id="PF12704">
    <property type="entry name" value="MacB_PCD"/>
    <property type="match status" value="1"/>
</dbReference>
<dbReference type="InterPro" id="IPR003838">
    <property type="entry name" value="ABC3_permease_C"/>
</dbReference>
<feature type="transmembrane region" description="Helical" evidence="6">
    <location>
        <begin position="689"/>
        <end position="713"/>
    </location>
</feature>
<feature type="transmembrane region" description="Helical" evidence="6">
    <location>
        <begin position="334"/>
        <end position="361"/>
    </location>
</feature>
<dbReference type="Pfam" id="PF02687">
    <property type="entry name" value="FtsX"/>
    <property type="match status" value="2"/>
</dbReference>
<dbReference type="InterPro" id="IPR050250">
    <property type="entry name" value="Macrolide_Exporter_MacB"/>
</dbReference>
<feature type="transmembrane region" description="Helical" evidence="6">
    <location>
        <begin position="425"/>
        <end position="449"/>
    </location>
</feature>
<dbReference type="PANTHER" id="PTHR30572:SF18">
    <property type="entry name" value="ABC-TYPE MACROLIDE FAMILY EXPORT SYSTEM PERMEASE COMPONENT 2"/>
    <property type="match status" value="1"/>
</dbReference>
<feature type="transmembrane region" description="Helical" evidence="6">
    <location>
        <begin position="286"/>
        <end position="307"/>
    </location>
</feature>
<evidence type="ECO:0000259" key="8">
    <source>
        <dbReference type="Pfam" id="PF12704"/>
    </source>
</evidence>
<keyword evidence="3 6" id="KW-0812">Transmembrane</keyword>
<gene>
    <name evidence="9" type="ORF">M23134_04015</name>
</gene>
<feature type="domain" description="MacB-like periplasmic core" evidence="8">
    <location>
        <begin position="20"/>
        <end position="241"/>
    </location>
</feature>
<feature type="transmembrane region" description="Helical" evidence="6">
    <location>
        <begin position="776"/>
        <end position="795"/>
    </location>
</feature>
<keyword evidence="5 6" id="KW-0472">Membrane</keyword>
<evidence type="ECO:0000259" key="7">
    <source>
        <dbReference type="Pfam" id="PF02687"/>
    </source>
</evidence>
<keyword evidence="2" id="KW-1003">Cell membrane</keyword>
<name>A1ZMS2_MICM2</name>
<feature type="domain" description="ABC3 transporter permease C-terminal" evidence="7">
    <location>
        <begin position="692"/>
        <end position="807"/>
    </location>
</feature>
<proteinExistence type="predicted"/>
<feature type="transmembrane region" description="Helical" evidence="6">
    <location>
        <begin position="744"/>
        <end position="764"/>
    </location>
</feature>
<dbReference type="AlphaFoldDB" id="A1ZMS2"/>
<comment type="caution">
    <text evidence="9">The sequence shown here is derived from an EMBL/GenBank/DDBJ whole genome shotgun (WGS) entry which is preliminary data.</text>
</comment>
<protein>
    <submittedName>
        <fullName evidence="9">Putative ABC transporter permease</fullName>
    </submittedName>
</protein>
<evidence type="ECO:0000256" key="2">
    <source>
        <dbReference type="ARBA" id="ARBA00022475"/>
    </source>
</evidence>
<evidence type="ECO:0000256" key="5">
    <source>
        <dbReference type="ARBA" id="ARBA00023136"/>
    </source>
</evidence>
<dbReference type="InterPro" id="IPR025857">
    <property type="entry name" value="MacB_PCD"/>
</dbReference>
<accession>A1ZMS2</accession>
<comment type="subcellular location">
    <subcellularLocation>
        <location evidence="1">Cell membrane</location>
        <topology evidence="1">Multi-pass membrane protein</topology>
    </subcellularLocation>
</comment>
<evidence type="ECO:0000256" key="3">
    <source>
        <dbReference type="ARBA" id="ARBA00022692"/>
    </source>
</evidence>
<dbReference type="GO" id="GO:0005886">
    <property type="term" value="C:plasma membrane"/>
    <property type="evidence" value="ECO:0007669"/>
    <property type="project" value="UniProtKB-SubCell"/>
</dbReference>
<dbReference type="PANTHER" id="PTHR30572">
    <property type="entry name" value="MEMBRANE COMPONENT OF TRANSPORTER-RELATED"/>
    <property type="match status" value="1"/>
</dbReference>
<feature type="transmembrane region" description="Helical" evidence="6">
    <location>
        <begin position="21"/>
        <end position="41"/>
    </location>
</feature>
<feature type="transmembrane region" description="Helical" evidence="6">
    <location>
        <begin position="381"/>
        <end position="404"/>
    </location>
</feature>
<dbReference type="GO" id="GO:0022857">
    <property type="term" value="F:transmembrane transporter activity"/>
    <property type="evidence" value="ECO:0007669"/>
    <property type="project" value="TreeGrafter"/>
</dbReference>